<evidence type="ECO:0000313" key="4">
    <source>
        <dbReference type="WBParaSite" id="SCUD_0001509001-mRNA-1"/>
    </source>
</evidence>
<keyword evidence="1" id="KW-0472">Membrane</keyword>
<dbReference type="EMBL" id="UZAK01037290">
    <property type="protein sequence ID" value="VDP58351.1"/>
    <property type="molecule type" value="Genomic_DNA"/>
</dbReference>
<dbReference type="GO" id="GO:0005964">
    <property type="term" value="C:phosphorylase kinase complex"/>
    <property type="evidence" value="ECO:0007669"/>
    <property type="project" value="TreeGrafter"/>
</dbReference>
<evidence type="ECO:0000313" key="3">
    <source>
        <dbReference type="Proteomes" id="UP000279833"/>
    </source>
</evidence>
<sequence>MAEEHLADPHSRIDEGDCLNGDREKAIEYDQLMQPLLVHPISESYPWLPKFYFVPTEELEKERRCRGSAIRKSSFRLVGESRFLWGQSIYIISQLLISGCLLPSDLDPIGRRPSHRFSGMSSTLGNELLFSGKSMNVTIQVVLISESVRLQQVLATYGIITQTPVQVEPIQIWSPDQLVRVGKFMGCSERLGLSGRPPRPYGQLGTSKFYRQVIVLSKIVFWQMIVIII</sequence>
<dbReference type="WBParaSite" id="SCUD_0001509001-mRNA-1">
    <property type="protein sequence ID" value="SCUD_0001509001-mRNA-1"/>
    <property type="gene ID" value="SCUD_0001509001"/>
</dbReference>
<keyword evidence="1" id="KW-0449">Lipoprotein</keyword>
<accession>A0A183KJ81</accession>
<dbReference type="UniPathway" id="UPA00163"/>
<keyword evidence="1" id="KW-0636">Prenylation</keyword>
<dbReference type="InterPro" id="IPR008734">
    <property type="entry name" value="PHK_A/B_su"/>
</dbReference>
<dbReference type="PANTHER" id="PTHR10749:SF8">
    <property type="entry name" value="PHOSPHORYLASE B KINASE REGULATORY SUBUNIT BETA"/>
    <property type="match status" value="1"/>
</dbReference>
<comment type="pathway">
    <text evidence="1">Glycan biosynthesis; glycogen metabolism.</text>
</comment>
<keyword evidence="1" id="KW-0112">Calmodulin-binding</keyword>
<comment type="similarity">
    <text evidence="1">Belongs to the phosphorylase b kinase regulatory chain family.</text>
</comment>
<reference evidence="2 3" key="2">
    <citation type="submission" date="2018-11" db="EMBL/GenBank/DDBJ databases">
        <authorList>
            <consortium name="Pathogen Informatics"/>
        </authorList>
    </citation>
    <scope>NUCLEOTIDE SEQUENCE [LARGE SCALE GENOMIC DNA]</scope>
    <source>
        <strain evidence="2">Dakar</strain>
        <strain evidence="3">Dakar, Senegal</strain>
    </source>
</reference>
<reference evidence="4" key="1">
    <citation type="submission" date="2016-06" db="UniProtKB">
        <authorList>
            <consortium name="WormBaseParasite"/>
        </authorList>
    </citation>
    <scope>IDENTIFICATION</scope>
</reference>
<dbReference type="PANTHER" id="PTHR10749">
    <property type="entry name" value="PHOSPHORYLASE B KINASE REGULATORY SUBUNIT"/>
    <property type="match status" value="1"/>
</dbReference>
<proteinExistence type="inferred from homology"/>
<comment type="function">
    <text evidence="1">Phosphorylase b kinase catalyzes the phosphorylation of serine in certain substrates, including troponin I.</text>
</comment>
<dbReference type="AlphaFoldDB" id="A0A183KJ81"/>
<organism evidence="4">
    <name type="scientific">Schistosoma curassoni</name>
    <dbReference type="NCBI Taxonomy" id="6186"/>
    <lineage>
        <taxon>Eukaryota</taxon>
        <taxon>Metazoa</taxon>
        <taxon>Spiralia</taxon>
        <taxon>Lophotrochozoa</taxon>
        <taxon>Platyhelminthes</taxon>
        <taxon>Trematoda</taxon>
        <taxon>Digenea</taxon>
        <taxon>Strigeidida</taxon>
        <taxon>Schistosomatoidea</taxon>
        <taxon>Schistosomatidae</taxon>
        <taxon>Schistosoma</taxon>
    </lineage>
</organism>
<dbReference type="GO" id="GO:0005977">
    <property type="term" value="P:glycogen metabolic process"/>
    <property type="evidence" value="ECO:0007669"/>
    <property type="project" value="UniProtKB-UniPathway"/>
</dbReference>
<protein>
    <recommendedName>
        <fullName evidence="1">Phosphorylase b kinase regulatory subunit</fullName>
    </recommendedName>
</protein>
<gene>
    <name evidence="2" type="ORF">SCUD_LOCUS15087</name>
</gene>
<dbReference type="GO" id="GO:0005886">
    <property type="term" value="C:plasma membrane"/>
    <property type="evidence" value="ECO:0007669"/>
    <property type="project" value="UniProtKB-SubCell"/>
</dbReference>
<keyword evidence="1" id="KW-0321">Glycogen metabolism</keyword>
<keyword evidence="1" id="KW-1003">Cell membrane</keyword>
<dbReference type="GO" id="GO:0005516">
    <property type="term" value="F:calmodulin binding"/>
    <property type="evidence" value="ECO:0007669"/>
    <property type="project" value="UniProtKB-KW"/>
</dbReference>
<keyword evidence="1" id="KW-0119">Carbohydrate metabolism</keyword>
<dbReference type="STRING" id="6186.A0A183KJ81"/>
<comment type="subcellular location">
    <subcellularLocation>
        <location evidence="1">Cell membrane</location>
        <topology evidence="1">Lipid-anchor</topology>
        <orientation evidence="1">Cytoplasmic side</orientation>
    </subcellularLocation>
</comment>
<keyword evidence="3" id="KW-1185">Reference proteome</keyword>
<name>A0A183KJ81_9TREM</name>
<evidence type="ECO:0000256" key="1">
    <source>
        <dbReference type="RuleBase" id="RU364123"/>
    </source>
</evidence>
<dbReference type="Proteomes" id="UP000279833">
    <property type="component" value="Unassembled WGS sequence"/>
</dbReference>
<evidence type="ECO:0000313" key="2">
    <source>
        <dbReference type="EMBL" id="VDP58351.1"/>
    </source>
</evidence>